<evidence type="ECO:0000256" key="1">
    <source>
        <dbReference type="ARBA" id="ARBA00009764"/>
    </source>
</evidence>
<dbReference type="EMBL" id="JACCEM010000017">
    <property type="protein sequence ID" value="NYT51862.1"/>
    <property type="molecule type" value="Genomic_DNA"/>
</dbReference>
<evidence type="ECO:0000256" key="5">
    <source>
        <dbReference type="RuleBase" id="RU362066"/>
    </source>
</evidence>
<dbReference type="GO" id="GO:0007155">
    <property type="term" value="P:cell adhesion"/>
    <property type="evidence" value="ECO:0007669"/>
    <property type="project" value="InterPro"/>
</dbReference>
<organism evidence="8 9">
    <name type="scientific">Parapusillimonas granuli</name>
    <dbReference type="NCBI Taxonomy" id="380911"/>
    <lineage>
        <taxon>Bacteria</taxon>
        <taxon>Pseudomonadati</taxon>
        <taxon>Pseudomonadota</taxon>
        <taxon>Betaproteobacteria</taxon>
        <taxon>Burkholderiales</taxon>
        <taxon>Alcaligenaceae</taxon>
        <taxon>Parapusillimonas</taxon>
    </lineage>
</organism>
<comment type="subunit">
    <text evidence="2 5">Homopentamer.</text>
</comment>
<keyword evidence="8" id="KW-0282">Flagellum</keyword>
<dbReference type="GO" id="GO:0009421">
    <property type="term" value="C:bacterial-type flagellum filament cap"/>
    <property type="evidence" value="ECO:0007669"/>
    <property type="project" value="InterPro"/>
</dbReference>
<protein>
    <recommendedName>
        <fullName evidence="5">Flagellar hook-associated protein 2</fullName>
        <shortName evidence="5">HAP2</shortName>
    </recommendedName>
    <alternativeName>
        <fullName evidence="5">Flagellar cap protein</fullName>
    </alternativeName>
</protein>
<feature type="domain" description="Flagellar hook-associated protein 2 N-terminal" evidence="6">
    <location>
        <begin position="10"/>
        <end position="105"/>
    </location>
</feature>
<dbReference type="GO" id="GO:0071973">
    <property type="term" value="P:bacterial-type flagellum-dependent cell motility"/>
    <property type="evidence" value="ECO:0007669"/>
    <property type="project" value="TreeGrafter"/>
</dbReference>
<dbReference type="InterPro" id="IPR010809">
    <property type="entry name" value="FliD_C"/>
</dbReference>
<dbReference type="AlphaFoldDB" id="A0A853G7Z1"/>
<gene>
    <name evidence="8" type="primary">fliD</name>
    <name evidence="8" type="ORF">H0A72_21355</name>
</gene>
<evidence type="ECO:0000259" key="7">
    <source>
        <dbReference type="Pfam" id="PF07195"/>
    </source>
</evidence>
<dbReference type="PANTHER" id="PTHR30288">
    <property type="entry name" value="FLAGELLAR CAP/ASSEMBLY PROTEIN FLID"/>
    <property type="match status" value="1"/>
</dbReference>
<keyword evidence="8" id="KW-0969">Cilium</keyword>
<dbReference type="PANTHER" id="PTHR30288:SF0">
    <property type="entry name" value="FLAGELLAR HOOK-ASSOCIATED PROTEIN 2"/>
    <property type="match status" value="1"/>
</dbReference>
<keyword evidence="9" id="KW-1185">Reference proteome</keyword>
<comment type="caution">
    <text evidence="8">The sequence shown here is derived from an EMBL/GenBank/DDBJ whole genome shotgun (WGS) entry which is preliminary data.</text>
</comment>
<evidence type="ECO:0000256" key="4">
    <source>
        <dbReference type="ARBA" id="ARBA00023143"/>
    </source>
</evidence>
<keyword evidence="4 5" id="KW-0975">Bacterial flagellum</keyword>
<accession>A0A853G7Z1</accession>
<keyword evidence="8" id="KW-0966">Cell projection</keyword>
<sequence>MAISSIGVGSGLPVDQLLEDLRKVENAPLALLESKATTYQSRLTAYGTIKSSIEALKTASDALGKSETFGALKTSVNTDAFTATASNKAIAGQYSVNITQLATSQTLTSGGYADRKEQLADGSVKITVTLQNNESKEFTLSRDQATMEGLVKAINADAKLGVSATMVNDGSGTPHRLLITAKDTGTQAAVKDITVAAGDTGGATDFSKLQNLIGFGAGAPAGGSGLAVTAANNAQLSINGIDITSQSNTIEDAIEGVTLTLGKETEAGKTNTLSITRDDTVTSKAITTFVNAYNNLQGIIKTLTSYDVDSQQGSALTGDSLARRVQTQIRSALNPVAASGAIANLSQLGITTDPASGNLKIDDKKLAAALKDNMADVEKLFSGENGISSRMAAVATEFTKSGGIIANASDSISQTLKDLGKQYDAATLRIDAKMESYRKQFSALDTMMAQMNSVSSYLTQQLAMLNNLSSSSNDK</sequence>
<dbReference type="InterPro" id="IPR003481">
    <property type="entry name" value="FliD_N"/>
</dbReference>
<dbReference type="GO" id="GO:0009424">
    <property type="term" value="C:bacterial-type flagellum hook"/>
    <property type="evidence" value="ECO:0007669"/>
    <property type="project" value="UniProtKB-UniRule"/>
</dbReference>
<dbReference type="GO" id="GO:0005576">
    <property type="term" value="C:extracellular region"/>
    <property type="evidence" value="ECO:0007669"/>
    <property type="project" value="UniProtKB-SubCell"/>
</dbReference>
<evidence type="ECO:0000256" key="2">
    <source>
        <dbReference type="ARBA" id="ARBA00011255"/>
    </source>
</evidence>
<keyword evidence="5" id="KW-0964">Secreted</keyword>
<evidence type="ECO:0000313" key="8">
    <source>
        <dbReference type="EMBL" id="NYT51862.1"/>
    </source>
</evidence>
<proteinExistence type="inferred from homology"/>
<dbReference type="RefSeq" id="WP_180158533.1">
    <property type="nucleotide sequence ID" value="NZ_JACCEM010000017.1"/>
</dbReference>
<comment type="subcellular location">
    <subcellularLocation>
        <location evidence="5">Secreted</location>
    </subcellularLocation>
    <subcellularLocation>
        <location evidence="5">Bacterial flagellum</location>
    </subcellularLocation>
</comment>
<comment type="function">
    <text evidence="5">Required for morphogenesis and for the elongation of the flagellar filament by facilitating polymerization of the flagellin monomers at the tip of growing filament. Forms a capping structure, which prevents flagellin subunits (transported through the central channel of the flagellum) from leaking out without polymerization at the distal end.</text>
</comment>
<dbReference type="Pfam" id="PF07195">
    <property type="entry name" value="FliD_C"/>
    <property type="match status" value="1"/>
</dbReference>
<keyword evidence="3" id="KW-0175">Coiled coil</keyword>
<comment type="similarity">
    <text evidence="1 5">Belongs to the FliD family.</text>
</comment>
<dbReference type="InterPro" id="IPR040026">
    <property type="entry name" value="FliD"/>
</dbReference>
<name>A0A853G7Z1_9BURK</name>
<dbReference type="Proteomes" id="UP000559809">
    <property type="component" value="Unassembled WGS sequence"/>
</dbReference>
<evidence type="ECO:0000256" key="3">
    <source>
        <dbReference type="ARBA" id="ARBA00023054"/>
    </source>
</evidence>
<dbReference type="Pfam" id="PF02465">
    <property type="entry name" value="FliD_N"/>
    <property type="match status" value="1"/>
</dbReference>
<feature type="domain" description="Flagellar hook-associated protein 2 C-terminal" evidence="7">
    <location>
        <begin position="231"/>
        <end position="453"/>
    </location>
</feature>
<reference evidence="8 9" key="1">
    <citation type="submission" date="2020-07" db="EMBL/GenBank/DDBJ databases">
        <title>Taxonomic revisions and descriptions of new bacterial species based on genomic comparisons in the high-G+C-content subgroup of the family Alcaligenaceae.</title>
        <authorList>
            <person name="Szabo A."/>
            <person name="Felfoldi T."/>
        </authorList>
    </citation>
    <scope>NUCLEOTIDE SEQUENCE [LARGE SCALE GENOMIC DNA]</scope>
    <source>
        <strain evidence="8 9">LMG 24012</strain>
    </source>
</reference>
<evidence type="ECO:0000259" key="6">
    <source>
        <dbReference type="Pfam" id="PF02465"/>
    </source>
</evidence>
<evidence type="ECO:0000313" key="9">
    <source>
        <dbReference type="Proteomes" id="UP000559809"/>
    </source>
</evidence>